<feature type="region of interest" description="Disordered" evidence="9">
    <location>
        <begin position="170"/>
        <end position="235"/>
    </location>
</feature>
<evidence type="ECO:0000256" key="4">
    <source>
        <dbReference type="ARBA" id="ARBA00022490"/>
    </source>
</evidence>
<feature type="compositionally biased region" description="Polar residues" evidence="9">
    <location>
        <begin position="68"/>
        <end position="83"/>
    </location>
</feature>
<evidence type="ECO:0000256" key="2">
    <source>
        <dbReference type="ARBA" id="ARBA00009485"/>
    </source>
</evidence>
<dbReference type="Proteomes" id="UP000824782">
    <property type="component" value="Unassembled WGS sequence"/>
</dbReference>
<dbReference type="PANTHER" id="PTHR34031:SF1">
    <property type="entry name" value="CENTROSOMAL PROTEIN OF 162 KDA"/>
    <property type="match status" value="1"/>
</dbReference>
<protein>
    <recommendedName>
        <fullName evidence="3">Centrosomal protein of 162 kDa</fullName>
    </recommendedName>
</protein>
<evidence type="ECO:0000256" key="8">
    <source>
        <dbReference type="ARBA" id="ARBA00023212"/>
    </source>
</evidence>
<dbReference type="GO" id="GO:0034451">
    <property type="term" value="C:centriolar satellite"/>
    <property type="evidence" value="ECO:0007669"/>
    <property type="project" value="TreeGrafter"/>
</dbReference>
<dbReference type="InterPro" id="IPR038774">
    <property type="entry name" value="CEP162-like"/>
</dbReference>
<dbReference type="EMBL" id="WNYA01001238">
    <property type="protein sequence ID" value="KAG8546124.1"/>
    <property type="molecule type" value="Genomic_DNA"/>
</dbReference>
<accession>A0AAV6Z9I8</accession>
<feature type="region of interest" description="Disordered" evidence="9">
    <location>
        <begin position="57"/>
        <end position="104"/>
    </location>
</feature>
<keyword evidence="4" id="KW-0963">Cytoplasm</keyword>
<keyword evidence="7" id="KW-0175">Coiled coil</keyword>
<evidence type="ECO:0000256" key="9">
    <source>
        <dbReference type="SAM" id="MobiDB-lite"/>
    </source>
</evidence>
<keyword evidence="6" id="KW-0970">Cilium biogenesis/degradation</keyword>
<reference evidence="10" key="1">
    <citation type="thesis" date="2020" institute="ProQuest LLC" country="789 East Eisenhower Parkway, Ann Arbor, MI, USA">
        <title>Comparative Genomics and Chromosome Evolution.</title>
        <authorList>
            <person name="Mudd A.B."/>
        </authorList>
    </citation>
    <scope>NUCLEOTIDE SEQUENCE</scope>
    <source>
        <strain evidence="10">237g6f4</strain>
        <tissue evidence="10">Blood</tissue>
    </source>
</reference>
<comment type="caution">
    <text evidence="10">The sequence shown here is derived from an EMBL/GenBank/DDBJ whole genome shotgun (WGS) entry which is preliminary data.</text>
</comment>
<gene>
    <name evidence="10" type="ORF">GDO81_019728</name>
</gene>
<evidence type="ECO:0000256" key="1">
    <source>
        <dbReference type="ARBA" id="ARBA00004114"/>
    </source>
</evidence>
<evidence type="ECO:0000256" key="7">
    <source>
        <dbReference type="ARBA" id="ARBA00023054"/>
    </source>
</evidence>
<dbReference type="GO" id="GO:0060271">
    <property type="term" value="P:cilium assembly"/>
    <property type="evidence" value="ECO:0007669"/>
    <property type="project" value="TreeGrafter"/>
</dbReference>
<sequence length="284" mass="31922">MAHRLSKEELDEQFEQFLKESLSDDSFDSTKKSVVLENLGKPTVKKAKKKDASLWWASEDDSDDGELQRTSRSFLKKSQSASQPIEEVEEEDHIEEMQKSIDPTITSIEKDSLEIDDSVVASGPTQALHGIGLDTLEEQEEKERFFARLEKGASSTIDYSKLIKDLDSTDSTQLTAYNRDRAEADEDEHKDESKDVSVNYSEDFEDEAEASSQLLRKSEENDGLEASKTQAHHEEGKLGMLAKVLLIDSMDSTIDTQKILQQTDETDSILPQETNEAMGTGLFE</sequence>
<dbReference type="AlphaFoldDB" id="A0AAV6Z9I8"/>
<evidence type="ECO:0000256" key="5">
    <source>
        <dbReference type="ARBA" id="ARBA00022701"/>
    </source>
</evidence>
<comment type="similarity">
    <text evidence="2">Belongs to the CEP162 family.</text>
</comment>
<comment type="subcellular location">
    <subcellularLocation>
        <location evidence="1">Cytoplasm</location>
        <location evidence="1">Cytoskeleton</location>
        <location evidence="1">Microtubule organizing center</location>
        <location evidence="1">Centrosome</location>
        <location evidence="1">Centriole</location>
    </subcellularLocation>
</comment>
<dbReference type="PANTHER" id="PTHR34031">
    <property type="entry name" value="CENTROSOMAL PROTEIN OF 162 KDA"/>
    <property type="match status" value="1"/>
</dbReference>
<proteinExistence type="inferred from homology"/>
<evidence type="ECO:0000313" key="10">
    <source>
        <dbReference type="EMBL" id="KAG8546124.1"/>
    </source>
</evidence>
<dbReference type="GO" id="GO:0005879">
    <property type="term" value="C:axonemal microtubule"/>
    <property type="evidence" value="ECO:0007669"/>
    <property type="project" value="TreeGrafter"/>
</dbReference>
<evidence type="ECO:0000256" key="6">
    <source>
        <dbReference type="ARBA" id="ARBA00022794"/>
    </source>
</evidence>
<evidence type="ECO:0000256" key="3">
    <source>
        <dbReference type="ARBA" id="ARBA00021406"/>
    </source>
</evidence>
<keyword evidence="8" id="KW-0206">Cytoskeleton</keyword>
<dbReference type="GO" id="GO:0005654">
    <property type="term" value="C:nucleoplasm"/>
    <property type="evidence" value="ECO:0007669"/>
    <property type="project" value="TreeGrafter"/>
</dbReference>
<organism evidence="10 11">
    <name type="scientific">Engystomops pustulosus</name>
    <name type="common">Tungara frog</name>
    <name type="synonym">Physalaemus pustulosus</name>
    <dbReference type="NCBI Taxonomy" id="76066"/>
    <lineage>
        <taxon>Eukaryota</taxon>
        <taxon>Metazoa</taxon>
        <taxon>Chordata</taxon>
        <taxon>Craniata</taxon>
        <taxon>Vertebrata</taxon>
        <taxon>Euteleostomi</taxon>
        <taxon>Amphibia</taxon>
        <taxon>Batrachia</taxon>
        <taxon>Anura</taxon>
        <taxon>Neobatrachia</taxon>
        <taxon>Hyloidea</taxon>
        <taxon>Leptodactylidae</taxon>
        <taxon>Leiuperinae</taxon>
        <taxon>Engystomops</taxon>
    </lineage>
</organism>
<keyword evidence="5" id="KW-0493">Microtubule</keyword>
<dbReference type="GO" id="GO:0005814">
    <property type="term" value="C:centriole"/>
    <property type="evidence" value="ECO:0007669"/>
    <property type="project" value="UniProtKB-SubCell"/>
</dbReference>
<evidence type="ECO:0000313" key="11">
    <source>
        <dbReference type="Proteomes" id="UP000824782"/>
    </source>
</evidence>
<name>A0AAV6Z9I8_ENGPU</name>
<keyword evidence="11" id="KW-1185">Reference proteome</keyword>